<dbReference type="PANTHER" id="PTHR43106:SF1">
    <property type="entry name" value="DEHYDROGENASE-RELATED"/>
    <property type="match status" value="1"/>
</dbReference>
<sequence length="387" mass="44181">MKNVKDEDVTVFEANKDVYSSSISGIRADGKLFISSEMGGDLDEILLDTDLQKEIVDFYCRVSNTIPETGTQEVNVNMKREFHKYGFKLIESKFYHLGTDKLKVFLKNIYNNSVKIKYIKDGQQYNEKFEKVYIAVGRSGSRLIDTISSKYPELVLQNNTVDLGVRFELPNFVVQELNTMLYEFKVKYQASNGFLVRTFCNNPSGYVVTEKYSNFVTVNGHSFHNKKSSNTNFAILVTHRFTKPFNDPNGYGEYIVKLANILAGGEKVILQTYGDFKKGKRTKKLWNVYPTLDSNEYILGDLNLVLLHKTVKAITEFLDQLENVIPGISNPTHLLYGIEVKFYGKKMDNNLVSNLKFIGDCSGYTRSIVHATAHGILEYLKLKKELN</sequence>
<dbReference type="AlphaFoldDB" id="A0A1M5QPF2"/>
<name>A0A1M5QPF2_9BACT</name>
<dbReference type="PANTHER" id="PTHR43106">
    <property type="entry name" value="DEHYDROGENASE-RELATED"/>
    <property type="match status" value="1"/>
</dbReference>
<accession>A0A1M5QPF2</accession>
<dbReference type="STRING" id="1123380.SAMN02745199_0067"/>
<keyword evidence="3" id="KW-1185">Reference proteome</keyword>
<protein>
    <recommendedName>
        <fullName evidence="1">FAD-dependent protein C-terminal domain-containing protein</fullName>
    </recommendedName>
</protein>
<reference evidence="3" key="1">
    <citation type="submission" date="2016-11" db="EMBL/GenBank/DDBJ databases">
        <authorList>
            <person name="Varghese N."/>
            <person name="Submissions S."/>
        </authorList>
    </citation>
    <scope>NUCLEOTIDE SEQUENCE [LARGE SCALE GENOMIC DNA]</scope>
    <source>
        <strain evidence="3">DSM 15807</strain>
    </source>
</reference>
<dbReference type="InterPro" id="IPR036188">
    <property type="entry name" value="FAD/NAD-bd_sf"/>
</dbReference>
<proteinExistence type="predicted"/>
<gene>
    <name evidence="2" type="ORF">SAMN02745199_0067</name>
</gene>
<dbReference type="Pfam" id="PF21688">
    <property type="entry name" value="FAD-depend_C"/>
    <property type="match status" value="1"/>
</dbReference>
<evidence type="ECO:0000313" key="2">
    <source>
        <dbReference type="EMBL" id="SHH15964.1"/>
    </source>
</evidence>
<organism evidence="2 3">
    <name type="scientific">Thermosipho atlanticus DSM 15807</name>
    <dbReference type="NCBI Taxonomy" id="1123380"/>
    <lineage>
        <taxon>Bacteria</taxon>
        <taxon>Thermotogati</taxon>
        <taxon>Thermotogota</taxon>
        <taxon>Thermotogae</taxon>
        <taxon>Thermotogales</taxon>
        <taxon>Fervidobacteriaceae</taxon>
        <taxon>Thermosipho</taxon>
    </lineage>
</organism>
<dbReference type="SUPFAM" id="SSF51905">
    <property type="entry name" value="FAD/NAD(P)-binding domain"/>
    <property type="match status" value="1"/>
</dbReference>
<dbReference type="RefSeq" id="WP_200773515.1">
    <property type="nucleotide sequence ID" value="NZ_FQXN01000001.1"/>
</dbReference>
<dbReference type="InterPro" id="IPR049516">
    <property type="entry name" value="FAD-depend_C"/>
</dbReference>
<dbReference type="Proteomes" id="UP000242592">
    <property type="component" value="Unassembled WGS sequence"/>
</dbReference>
<evidence type="ECO:0000313" key="3">
    <source>
        <dbReference type="Proteomes" id="UP000242592"/>
    </source>
</evidence>
<feature type="domain" description="FAD-dependent protein C-terminal" evidence="1">
    <location>
        <begin position="183"/>
        <end position="340"/>
    </location>
</feature>
<dbReference type="EMBL" id="FQXN01000001">
    <property type="protein sequence ID" value="SHH15964.1"/>
    <property type="molecule type" value="Genomic_DNA"/>
</dbReference>
<evidence type="ECO:0000259" key="1">
    <source>
        <dbReference type="Pfam" id="PF21688"/>
    </source>
</evidence>